<protein>
    <submittedName>
        <fullName evidence="1">Uncharacterized protein</fullName>
    </submittedName>
</protein>
<evidence type="ECO:0000313" key="2">
    <source>
        <dbReference type="Proteomes" id="UP001424459"/>
    </source>
</evidence>
<dbReference type="Proteomes" id="UP001424459">
    <property type="component" value="Unassembled WGS sequence"/>
</dbReference>
<keyword evidence="2" id="KW-1185">Reference proteome</keyword>
<comment type="caution">
    <text evidence="1">The sequence shown here is derived from an EMBL/GenBank/DDBJ whole genome shotgun (WGS) entry which is preliminary data.</text>
</comment>
<sequence>MVRGGEEGKGMGAARAELIGMARVAFVMKKAAPPSFRRGDAARSRSNVVA</sequence>
<gene>
    <name evidence="1" type="ORF">GCM10022281_14290</name>
</gene>
<reference evidence="2" key="1">
    <citation type="journal article" date="2019" name="Int. J. Syst. Evol. Microbiol.">
        <title>The Global Catalogue of Microorganisms (GCM) 10K type strain sequencing project: providing services to taxonomists for standard genome sequencing and annotation.</title>
        <authorList>
            <consortium name="The Broad Institute Genomics Platform"/>
            <consortium name="The Broad Institute Genome Sequencing Center for Infectious Disease"/>
            <person name="Wu L."/>
            <person name="Ma J."/>
        </authorList>
    </citation>
    <scope>NUCLEOTIDE SEQUENCE [LARGE SCALE GENOMIC DNA]</scope>
    <source>
        <strain evidence="2">JCM 17564</strain>
    </source>
</reference>
<name>A0ABP7U2X2_9SPHN</name>
<dbReference type="EMBL" id="BAABBR010000001">
    <property type="protein sequence ID" value="GAA4035119.1"/>
    <property type="molecule type" value="Genomic_DNA"/>
</dbReference>
<evidence type="ECO:0000313" key="1">
    <source>
        <dbReference type="EMBL" id="GAA4035119.1"/>
    </source>
</evidence>
<accession>A0ABP7U2X2</accession>
<proteinExistence type="predicted"/>
<organism evidence="1 2">
    <name type="scientific">Sphingomonas rosea</name>
    <dbReference type="NCBI Taxonomy" id="335605"/>
    <lineage>
        <taxon>Bacteria</taxon>
        <taxon>Pseudomonadati</taxon>
        <taxon>Pseudomonadota</taxon>
        <taxon>Alphaproteobacteria</taxon>
        <taxon>Sphingomonadales</taxon>
        <taxon>Sphingomonadaceae</taxon>
        <taxon>Sphingomonas</taxon>
    </lineage>
</organism>